<dbReference type="SUPFAM" id="SSF109854">
    <property type="entry name" value="DinB/YfiT-like putative metalloenzymes"/>
    <property type="match status" value="1"/>
</dbReference>
<comment type="caution">
    <text evidence="1">The sequence shown here is derived from an EMBL/GenBank/DDBJ whole genome shotgun (WGS) entry which is preliminary data.</text>
</comment>
<dbReference type="Pfam" id="PF07609">
    <property type="entry name" value="DUF1572"/>
    <property type="match status" value="1"/>
</dbReference>
<proteinExistence type="predicted"/>
<reference evidence="1 2" key="1">
    <citation type="submission" date="2020-07" db="EMBL/GenBank/DDBJ databases">
        <title>Description of Kordia aestuariivivens sp. nov., isolated from a tidal flat.</title>
        <authorList>
            <person name="Park S."/>
            <person name="Yoon J.-H."/>
        </authorList>
    </citation>
    <scope>NUCLEOTIDE SEQUENCE [LARGE SCALE GENOMIC DNA]</scope>
    <source>
        <strain evidence="1 2">YSTF-M3</strain>
    </source>
</reference>
<dbReference type="InterPro" id="IPR034660">
    <property type="entry name" value="DinB/YfiT-like"/>
</dbReference>
<evidence type="ECO:0000313" key="1">
    <source>
        <dbReference type="EMBL" id="MBC8753708.1"/>
    </source>
</evidence>
<dbReference type="RefSeq" id="WP_187560751.1">
    <property type="nucleotide sequence ID" value="NZ_JACGWS010000002.1"/>
</dbReference>
<accession>A0ABR7Q5B5</accession>
<keyword evidence="2" id="KW-1185">Reference proteome</keyword>
<sequence>MKTSITKLFIREIDRLTSEIEQYKDETSLWKVTDTISNCAGNLSLHLIGNLNHFIGKHIGNTDYVRQRDLEFSTKNVPKATLLAEIANVKEIVITALMNFPEEKLQEKYPIEKNGEIPSYELMLLHLLWHLSYHTGQINYHRRLLALS</sequence>
<protein>
    <submittedName>
        <fullName evidence="1">DUF1572 family protein</fullName>
    </submittedName>
</protein>
<dbReference type="InterPro" id="IPR011466">
    <property type="entry name" value="DUF1572"/>
</dbReference>
<dbReference type="Proteomes" id="UP000619238">
    <property type="component" value="Unassembled WGS sequence"/>
</dbReference>
<dbReference type="EMBL" id="JACGWS010000002">
    <property type="protein sequence ID" value="MBC8753708.1"/>
    <property type="molecule type" value="Genomic_DNA"/>
</dbReference>
<gene>
    <name evidence="1" type="ORF">H2O64_03445</name>
</gene>
<name>A0ABR7Q5B5_9FLAO</name>
<dbReference type="Gene3D" id="1.20.120.450">
    <property type="entry name" value="dinb family like domain"/>
    <property type="match status" value="1"/>
</dbReference>
<evidence type="ECO:0000313" key="2">
    <source>
        <dbReference type="Proteomes" id="UP000619238"/>
    </source>
</evidence>
<organism evidence="1 2">
    <name type="scientific">Kordia aestuariivivens</name>
    <dbReference type="NCBI Taxonomy" id="2759037"/>
    <lineage>
        <taxon>Bacteria</taxon>
        <taxon>Pseudomonadati</taxon>
        <taxon>Bacteroidota</taxon>
        <taxon>Flavobacteriia</taxon>
        <taxon>Flavobacteriales</taxon>
        <taxon>Flavobacteriaceae</taxon>
        <taxon>Kordia</taxon>
    </lineage>
</organism>